<sequence length="69" mass="7601">MLRTDWVDSVGQKVNAAFLNQLGEEHNDMLDQIAALLEALDGLSLRVLTQAAFDALTTKDPDTVYLVKP</sequence>
<dbReference type="EMBL" id="PP750957">
    <property type="protein sequence ID" value="XCH42673.1"/>
    <property type="molecule type" value="Genomic_DNA"/>
</dbReference>
<dbReference type="InterPro" id="IPR056923">
    <property type="entry name" value="Minor_tail_gp31_C"/>
</dbReference>
<feature type="domain" description="Minor tail protein gp31 C-terminal" evidence="1">
    <location>
        <begin position="43"/>
        <end position="67"/>
    </location>
</feature>
<gene>
    <name evidence="2" type="primary">35</name>
    <name evidence="2" type="ORF">SEA_LILBIB_35</name>
</gene>
<name>A0AAU8GKY5_9VIRU</name>
<accession>A0AAU8GKY5</accession>
<protein>
    <submittedName>
        <fullName evidence="2">Minor tail protein</fullName>
    </submittedName>
</protein>
<reference evidence="2" key="1">
    <citation type="submission" date="2024-04" db="EMBL/GenBank/DDBJ databases">
        <authorList>
            <person name="Hoffpauir A."/>
            <person name="Koss R."/>
            <person name="Kumar R."/>
            <person name="Plichta A."/>
            <person name="Rodrigues L."/>
            <person name="Hutchison K.W."/>
            <person name="Molloy S.D."/>
            <person name="Viland M.D."/>
            <person name="Lewis C.M."/>
            <person name="Garlena R.A."/>
            <person name="Russell D.A."/>
            <person name="Jacobs-Sera D."/>
            <person name="Hatfull G.F."/>
        </authorList>
    </citation>
    <scope>NUCLEOTIDE SEQUENCE</scope>
</reference>
<evidence type="ECO:0000259" key="1">
    <source>
        <dbReference type="Pfam" id="PF24243"/>
    </source>
</evidence>
<dbReference type="Pfam" id="PF24243">
    <property type="entry name" value="Phage_tail_C"/>
    <property type="match status" value="1"/>
</dbReference>
<evidence type="ECO:0000313" key="2">
    <source>
        <dbReference type="EMBL" id="XCH42673.1"/>
    </source>
</evidence>
<organism evidence="2">
    <name type="scientific">Mycobacterium phage LilBib</name>
    <dbReference type="NCBI Taxonomy" id="3136622"/>
    <lineage>
        <taxon>Viruses</taxon>
    </lineage>
</organism>
<proteinExistence type="predicted"/>